<proteinExistence type="predicted"/>
<organism evidence="1 2">
    <name type="scientific">Trifolium medium</name>
    <dbReference type="NCBI Taxonomy" id="97028"/>
    <lineage>
        <taxon>Eukaryota</taxon>
        <taxon>Viridiplantae</taxon>
        <taxon>Streptophyta</taxon>
        <taxon>Embryophyta</taxon>
        <taxon>Tracheophyta</taxon>
        <taxon>Spermatophyta</taxon>
        <taxon>Magnoliopsida</taxon>
        <taxon>eudicotyledons</taxon>
        <taxon>Gunneridae</taxon>
        <taxon>Pentapetalae</taxon>
        <taxon>rosids</taxon>
        <taxon>fabids</taxon>
        <taxon>Fabales</taxon>
        <taxon>Fabaceae</taxon>
        <taxon>Papilionoideae</taxon>
        <taxon>50 kb inversion clade</taxon>
        <taxon>NPAAA clade</taxon>
        <taxon>Hologalegina</taxon>
        <taxon>IRL clade</taxon>
        <taxon>Trifolieae</taxon>
        <taxon>Trifolium</taxon>
    </lineage>
</organism>
<comment type="caution">
    <text evidence="1">The sequence shown here is derived from an EMBL/GenBank/DDBJ whole genome shotgun (WGS) entry which is preliminary data.</text>
</comment>
<name>A0A392VBD6_9FABA</name>
<dbReference type="EMBL" id="LXQA011098812">
    <property type="protein sequence ID" value="MCI84762.1"/>
    <property type="molecule type" value="Genomic_DNA"/>
</dbReference>
<evidence type="ECO:0000313" key="2">
    <source>
        <dbReference type="Proteomes" id="UP000265520"/>
    </source>
</evidence>
<sequence length="29" mass="3296">MHKSRKSNASRLVLGIWVSCHSDQPVFVL</sequence>
<reference evidence="1 2" key="1">
    <citation type="journal article" date="2018" name="Front. Plant Sci.">
        <title>Red Clover (Trifolium pratense) and Zigzag Clover (T. medium) - A Picture of Genomic Similarities and Differences.</title>
        <authorList>
            <person name="Dluhosova J."/>
            <person name="Istvanek J."/>
            <person name="Nedelnik J."/>
            <person name="Repkova J."/>
        </authorList>
    </citation>
    <scope>NUCLEOTIDE SEQUENCE [LARGE SCALE GENOMIC DNA]</scope>
    <source>
        <strain evidence="2">cv. 10/8</strain>
        <tissue evidence="1">Leaf</tissue>
    </source>
</reference>
<dbReference type="Proteomes" id="UP000265520">
    <property type="component" value="Unassembled WGS sequence"/>
</dbReference>
<feature type="non-terminal residue" evidence="1">
    <location>
        <position position="29"/>
    </location>
</feature>
<protein>
    <submittedName>
        <fullName evidence="1">Uncharacterized protein</fullName>
    </submittedName>
</protein>
<dbReference type="AlphaFoldDB" id="A0A392VBD6"/>
<accession>A0A392VBD6</accession>
<evidence type="ECO:0000313" key="1">
    <source>
        <dbReference type="EMBL" id="MCI84762.1"/>
    </source>
</evidence>
<keyword evidence="2" id="KW-1185">Reference proteome</keyword>